<evidence type="ECO:0000313" key="1">
    <source>
        <dbReference type="EMBL" id="GAA2652743.1"/>
    </source>
</evidence>
<sequence>MTHWSNLAHRTAADLKATGMQVRTNTVATAIDAAAKRLAVRRDDGPTEEL</sequence>
<protein>
    <submittedName>
        <fullName evidence="1">Uncharacterized protein</fullName>
    </submittedName>
</protein>
<name>A0ABP6DTU6_9ACTN</name>
<reference evidence="2" key="1">
    <citation type="journal article" date="2019" name="Int. J. Syst. Evol. Microbiol.">
        <title>The Global Catalogue of Microorganisms (GCM) 10K type strain sequencing project: providing services to taxonomists for standard genome sequencing and annotation.</title>
        <authorList>
            <consortium name="The Broad Institute Genomics Platform"/>
            <consortium name="The Broad Institute Genome Sequencing Center for Infectious Disease"/>
            <person name="Wu L."/>
            <person name="Ma J."/>
        </authorList>
    </citation>
    <scope>NUCLEOTIDE SEQUENCE [LARGE SCALE GENOMIC DNA]</scope>
    <source>
        <strain evidence="2">JCM 4524</strain>
    </source>
</reference>
<dbReference type="EMBL" id="BAAASJ010000099">
    <property type="protein sequence ID" value="GAA2652743.1"/>
    <property type="molecule type" value="Genomic_DNA"/>
</dbReference>
<gene>
    <name evidence="1" type="ORF">GCM10010307_63740</name>
</gene>
<evidence type="ECO:0000313" key="2">
    <source>
        <dbReference type="Proteomes" id="UP001500151"/>
    </source>
</evidence>
<keyword evidence="2" id="KW-1185">Reference proteome</keyword>
<accession>A0ABP6DTU6</accession>
<comment type="caution">
    <text evidence="1">The sequence shown here is derived from an EMBL/GenBank/DDBJ whole genome shotgun (WGS) entry which is preliminary data.</text>
</comment>
<dbReference type="RefSeq" id="WP_344394493.1">
    <property type="nucleotide sequence ID" value="NZ_BAAASJ010000099.1"/>
</dbReference>
<organism evidence="1 2">
    <name type="scientific">Streptomyces vastus</name>
    <dbReference type="NCBI Taxonomy" id="285451"/>
    <lineage>
        <taxon>Bacteria</taxon>
        <taxon>Bacillati</taxon>
        <taxon>Actinomycetota</taxon>
        <taxon>Actinomycetes</taxon>
        <taxon>Kitasatosporales</taxon>
        <taxon>Streptomycetaceae</taxon>
        <taxon>Streptomyces</taxon>
    </lineage>
</organism>
<dbReference type="Proteomes" id="UP001500151">
    <property type="component" value="Unassembled WGS sequence"/>
</dbReference>
<proteinExistence type="predicted"/>